<reference evidence="1 2" key="1">
    <citation type="journal article" date="2015" name="Nature">
        <title>rRNA introns, odd ribosomes, and small enigmatic genomes across a large radiation of phyla.</title>
        <authorList>
            <person name="Brown C.T."/>
            <person name="Hug L.A."/>
            <person name="Thomas B.C."/>
            <person name="Sharon I."/>
            <person name="Castelle C.J."/>
            <person name="Singh A."/>
            <person name="Wilkins M.J."/>
            <person name="Williams K.H."/>
            <person name="Banfield J.F."/>
        </authorList>
    </citation>
    <scope>NUCLEOTIDE SEQUENCE [LARGE SCALE GENOMIC DNA]</scope>
</reference>
<dbReference type="AlphaFoldDB" id="A0A0G1QDL3"/>
<dbReference type="InterPro" id="IPR007922">
    <property type="entry name" value="DciA-like"/>
</dbReference>
<evidence type="ECO:0000313" key="2">
    <source>
        <dbReference type="Proteomes" id="UP000033999"/>
    </source>
</evidence>
<evidence type="ECO:0000313" key="1">
    <source>
        <dbReference type="EMBL" id="KKU06725.1"/>
    </source>
</evidence>
<gene>
    <name evidence="1" type="ORF">UX10_C0024G0002</name>
</gene>
<comment type="caution">
    <text evidence="1">The sequence shown here is derived from an EMBL/GenBank/DDBJ whole genome shotgun (WGS) entry which is preliminary data.</text>
</comment>
<accession>A0A0G1QDL3</accession>
<protein>
    <submittedName>
        <fullName evidence="1">Uncharacterized protein</fullName>
    </submittedName>
</protein>
<name>A0A0G1QDL3_9BACT</name>
<sequence>MAMRTLKSMLSLSLNKHGLAKQVTIAQILAQVRQELAQILDDAAGELAQPLHLKNGTLMVRCSHSAVAQEIKINEKRLLQSLHRQFPSLSIKSVHPVC</sequence>
<proteinExistence type="predicted"/>
<dbReference type="EMBL" id="LCKX01000024">
    <property type="protein sequence ID" value="KKU06725.1"/>
    <property type="molecule type" value="Genomic_DNA"/>
</dbReference>
<dbReference type="Pfam" id="PF05258">
    <property type="entry name" value="DciA"/>
    <property type="match status" value="1"/>
</dbReference>
<dbReference type="Proteomes" id="UP000033999">
    <property type="component" value="Unassembled WGS sequence"/>
</dbReference>
<organism evidence="1 2">
    <name type="scientific">Candidatus Magasanikbacteria bacterium GW2011_GWA2_45_39</name>
    <dbReference type="NCBI Taxonomy" id="1619041"/>
    <lineage>
        <taxon>Bacteria</taxon>
        <taxon>Candidatus Magasanikiibacteriota</taxon>
    </lineage>
</organism>